<dbReference type="InterPro" id="IPR005311">
    <property type="entry name" value="PBP_dimer"/>
</dbReference>
<dbReference type="InterPro" id="IPR036138">
    <property type="entry name" value="PBP_dimer_sf"/>
</dbReference>
<keyword evidence="4" id="KW-0812">Transmembrane</keyword>
<sequence>MKPPEDTSTEKCGDMRKRMIVLLVLLLAGFVTIGWRLHQVQVVEHEKWAARSEGMLKLKRVLPSMRGAIRDSGGELLAHDKLVHDLWVSTLMMRDFNDVRARLARLQKRSVREVSKSMTREQILEEYRRHVAVVLASGMYGHEGNLGSRMVEMEKLLSGEKATEFALLKGLTEEDAKKWQSLLEENGMVAVSLRPTVKRFYPCAERLTHVLGYVNYNSATQQSGSAVSGIDAQVGREGVEAVMHKTLKGEDGFQWIERDRRGREITAFRGETKLPKHGHEVWLTIDMHLQDIVEEVLEEAVLRHSPKRIVAVIADPHTGAILAMANRPHFQRDTMEGTMLNLAVGAEYEPGSVFKIVGFTGAFDRKLTYMEESLNIDPNSPALKAAKLRDHVHGEVTTAEAFAQSSNRAAYLMARKLGEESFLDYTQRFGFGKKTGIGLTGEVSGLVQSRRNWDSLTFSRMAIGHAVTVTPLQMVMAVGAIANGGTLMKPQMVREVRDEDGKVVQQLQPEVVNRVCSEKAAAVMRRAMEEVVNSKKGTGKRAAVEGFAVAGKTGTSQRRRDDGRPGYEPGHYCVSFAGFAPADNPQLCAIIVVDDPKGDAEDLAGGRLAAPIFSQLMQQSLHAMAVAHRGPLSGRSLVKGDTDTP</sequence>
<dbReference type="Pfam" id="PF03717">
    <property type="entry name" value="PBP_dimer"/>
    <property type="match status" value="1"/>
</dbReference>
<dbReference type="EMBL" id="VAUV01000017">
    <property type="protein sequence ID" value="TLD68994.1"/>
    <property type="molecule type" value="Genomic_DNA"/>
</dbReference>
<dbReference type="GO" id="GO:0071555">
    <property type="term" value="P:cell wall organization"/>
    <property type="evidence" value="ECO:0007669"/>
    <property type="project" value="TreeGrafter"/>
</dbReference>
<keyword evidence="2" id="KW-0121">Carboxypeptidase</keyword>
<dbReference type="PANTHER" id="PTHR30627">
    <property type="entry name" value="PEPTIDOGLYCAN D,D-TRANSPEPTIDASE"/>
    <property type="match status" value="1"/>
</dbReference>
<accession>A0A5R8K9L1</accession>
<dbReference type="SUPFAM" id="SSF56601">
    <property type="entry name" value="beta-lactamase/transpeptidase-like"/>
    <property type="match status" value="1"/>
</dbReference>
<keyword evidence="3 4" id="KW-0472">Membrane</keyword>
<evidence type="ECO:0000256" key="2">
    <source>
        <dbReference type="ARBA" id="ARBA00022645"/>
    </source>
</evidence>
<gene>
    <name evidence="7" type="ORF">FEM03_20245</name>
</gene>
<dbReference type="GO" id="GO:0008658">
    <property type="term" value="F:penicillin binding"/>
    <property type="evidence" value="ECO:0007669"/>
    <property type="project" value="InterPro"/>
</dbReference>
<dbReference type="Gene3D" id="3.90.1310.10">
    <property type="entry name" value="Penicillin-binding protein 2a (Domain 2)"/>
    <property type="match status" value="1"/>
</dbReference>
<feature type="transmembrane region" description="Helical" evidence="4">
    <location>
        <begin position="20"/>
        <end position="37"/>
    </location>
</feature>
<feature type="domain" description="Penicillin-binding protein dimerisation" evidence="6">
    <location>
        <begin position="63"/>
        <end position="266"/>
    </location>
</feature>
<comment type="caution">
    <text evidence="7">The sequence shown here is derived from an EMBL/GenBank/DDBJ whole genome shotgun (WGS) entry which is preliminary data.</text>
</comment>
<dbReference type="SUPFAM" id="SSF56519">
    <property type="entry name" value="Penicillin binding protein dimerisation domain"/>
    <property type="match status" value="1"/>
</dbReference>
<proteinExistence type="predicted"/>
<organism evidence="7 8">
    <name type="scientific">Phragmitibacter flavus</name>
    <dbReference type="NCBI Taxonomy" id="2576071"/>
    <lineage>
        <taxon>Bacteria</taxon>
        <taxon>Pseudomonadati</taxon>
        <taxon>Verrucomicrobiota</taxon>
        <taxon>Verrucomicrobiia</taxon>
        <taxon>Verrucomicrobiales</taxon>
        <taxon>Verrucomicrobiaceae</taxon>
        <taxon>Phragmitibacter</taxon>
    </lineage>
</organism>
<evidence type="ECO:0000313" key="8">
    <source>
        <dbReference type="Proteomes" id="UP000306196"/>
    </source>
</evidence>
<dbReference type="Pfam" id="PF00905">
    <property type="entry name" value="Transpeptidase"/>
    <property type="match status" value="1"/>
</dbReference>
<dbReference type="GO" id="GO:0004180">
    <property type="term" value="F:carboxypeptidase activity"/>
    <property type="evidence" value="ECO:0007669"/>
    <property type="project" value="UniProtKB-KW"/>
</dbReference>
<dbReference type="AlphaFoldDB" id="A0A5R8K9L1"/>
<dbReference type="OrthoDB" id="9770103at2"/>
<dbReference type="Gene3D" id="3.30.450.330">
    <property type="match status" value="1"/>
</dbReference>
<keyword evidence="2" id="KW-0378">Hydrolase</keyword>
<dbReference type="InterPro" id="IPR012338">
    <property type="entry name" value="Beta-lactam/transpept-like"/>
</dbReference>
<name>A0A5R8K9L1_9BACT</name>
<evidence type="ECO:0000259" key="5">
    <source>
        <dbReference type="Pfam" id="PF00905"/>
    </source>
</evidence>
<dbReference type="InterPro" id="IPR050515">
    <property type="entry name" value="Beta-lactam/transpept"/>
</dbReference>
<dbReference type="InterPro" id="IPR001460">
    <property type="entry name" value="PCN-bd_Tpept"/>
</dbReference>
<protein>
    <submittedName>
        <fullName evidence="7">Penicillin-binding protein 2</fullName>
    </submittedName>
</protein>
<evidence type="ECO:0000256" key="1">
    <source>
        <dbReference type="ARBA" id="ARBA00004370"/>
    </source>
</evidence>
<reference evidence="7 8" key="1">
    <citation type="submission" date="2019-05" db="EMBL/GenBank/DDBJ databases">
        <title>Verrucobacter flavum gen. nov., sp. nov. a new member of the family Verrucomicrobiaceae.</title>
        <authorList>
            <person name="Szuroczki S."/>
            <person name="Abbaszade G."/>
            <person name="Szabo A."/>
            <person name="Felfoldi T."/>
            <person name="Schumann P."/>
            <person name="Boka K."/>
            <person name="Keki Z."/>
            <person name="Toumi M."/>
            <person name="Toth E."/>
        </authorList>
    </citation>
    <scope>NUCLEOTIDE SEQUENCE [LARGE SCALE GENOMIC DNA]</scope>
    <source>
        <strain evidence="7 8">MG-N-17</strain>
    </source>
</reference>
<keyword evidence="2" id="KW-0645">Protease</keyword>
<dbReference type="Proteomes" id="UP000306196">
    <property type="component" value="Unassembled WGS sequence"/>
</dbReference>
<evidence type="ECO:0000256" key="3">
    <source>
        <dbReference type="ARBA" id="ARBA00023136"/>
    </source>
</evidence>
<comment type="subcellular location">
    <subcellularLocation>
        <location evidence="1">Membrane</location>
    </subcellularLocation>
</comment>
<dbReference type="GO" id="GO:0005886">
    <property type="term" value="C:plasma membrane"/>
    <property type="evidence" value="ECO:0007669"/>
    <property type="project" value="TreeGrafter"/>
</dbReference>
<keyword evidence="8" id="KW-1185">Reference proteome</keyword>
<keyword evidence="4" id="KW-1133">Transmembrane helix</keyword>
<evidence type="ECO:0000259" key="6">
    <source>
        <dbReference type="Pfam" id="PF03717"/>
    </source>
</evidence>
<dbReference type="RefSeq" id="WP_138088123.1">
    <property type="nucleotide sequence ID" value="NZ_VAUV01000017.1"/>
</dbReference>
<dbReference type="Gene3D" id="3.40.710.10">
    <property type="entry name" value="DD-peptidase/beta-lactamase superfamily"/>
    <property type="match status" value="1"/>
</dbReference>
<evidence type="ECO:0000256" key="4">
    <source>
        <dbReference type="SAM" id="Phobius"/>
    </source>
</evidence>
<feature type="domain" description="Penicillin-binding protein transpeptidase" evidence="5">
    <location>
        <begin position="310"/>
        <end position="618"/>
    </location>
</feature>
<evidence type="ECO:0000313" key="7">
    <source>
        <dbReference type="EMBL" id="TLD68994.1"/>
    </source>
</evidence>